<name>A0ABP6WVW3_9ACTN</name>
<gene>
    <name evidence="2" type="ORF">GCM10022295_43580</name>
</gene>
<accession>A0ABP6WVW3</accession>
<dbReference type="Proteomes" id="UP001500707">
    <property type="component" value="Unassembled WGS sequence"/>
</dbReference>
<evidence type="ECO:0000256" key="1">
    <source>
        <dbReference type="SAM" id="Phobius"/>
    </source>
</evidence>
<dbReference type="NCBIfam" id="NF038083">
    <property type="entry name" value="CU044_5270_fam"/>
    <property type="match status" value="1"/>
</dbReference>
<keyword evidence="1" id="KW-1133">Transmembrane helix</keyword>
<keyword evidence="3" id="KW-1185">Reference proteome</keyword>
<keyword evidence="1" id="KW-0812">Transmembrane</keyword>
<evidence type="ECO:0000313" key="2">
    <source>
        <dbReference type="EMBL" id="GAA3556833.1"/>
    </source>
</evidence>
<keyword evidence="1" id="KW-0472">Membrane</keyword>
<feature type="transmembrane region" description="Helical" evidence="1">
    <location>
        <begin position="47"/>
        <end position="69"/>
    </location>
</feature>
<protein>
    <recommendedName>
        <fullName evidence="4">CU044_5270 family protein</fullName>
    </recommendedName>
</protein>
<dbReference type="EMBL" id="BAABCE010000008">
    <property type="protein sequence ID" value="GAA3556833.1"/>
    <property type="molecule type" value="Genomic_DNA"/>
</dbReference>
<evidence type="ECO:0000313" key="3">
    <source>
        <dbReference type="Proteomes" id="UP001500707"/>
    </source>
</evidence>
<dbReference type="InterPro" id="IPR047789">
    <property type="entry name" value="CU044_5270-like"/>
</dbReference>
<sequence>MDEMTQVRELRADAPFADRARLAPGRARLVETALTAKRSRVTWGRRSPLLIAAVFVAVTAVVITATLLADGHRAGREGTPATAPGLDLKGMNARELLEFAARTVEKQPPLAEPRADQWIYAKETQEGNDDADFELEKWLRYDGAELASYPRPGADDPGELETTELNLEQLGDEYDDRSPREMYRFLATLPADGKGTLKALREEDALVDDKSLTRQGNDYTEISVLLDAYVQPPKGLAGLYRALATMKSAKLVDHLVQDEAGQYAVAVRFPEPGREGEKHADEWLLDPVTFEVVGERVIEDGEVVGGNAYVVKAVVNEAGRRP</sequence>
<evidence type="ECO:0008006" key="4">
    <source>
        <dbReference type="Google" id="ProtNLM"/>
    </source>
</evidence>
<proteinExistence type="predicted"/>
<reference evidence="3" key="1">
    <citation type="journal article" date="2019" name="Int. J. Syst. Evol. Microbiol.">
        <title>The Global Catalogue of Microorganisms (GCM) 10K type strain sequencing project: providing services to taxonomists for standard genome sequencing and annotation.</title>
        <authorList>
            <consortium name="The Broad Institute Genomics Platform"/>
            <consortium name="The Broad Institute Genome Sequencing Center for Infectious Disease"/>
            <person name="Wu L."/>
            <person name="Ma J."/>
        </authorList>
    </citation>
    <scope>NUCLEOTIDE SEQUENCE [LARGE SCALE GENOMIC DNA]</scope>
    <source>
        <strain evidence="3">JCM 17656</strain>
    </source>
</reference>
<comment type="caution">
    <text evidence="2">The sequence shown here is derived from an EMBL/GenBank/DDBJ whole genome shotgun (WGS) entry which is preliminary data.</text>
</comment>
<organism evidence="2 3">
    <name type="scientific">Streptomyces osmaniensis</name>
    <dbReference type="NCBI Taxonomy" id="593134"/>
    <lineage>
        <taxon>Bacteria</taxon>
        <taxon>Bacillati</taxon>
        <taxon>Actinomycetota</taxon>
        <taxon>Actinomycetes</taxon>
        <taxon>Kitasatosporales</taxon>
        <taxon>Streptomycetaceae</taxon>
        <taxon>Streptomyces</taxon>
    </lineage>
</organism>